<dbReference type="PANTHER" id="PTHR11412">
    <property type="entry name" value="MACROGLOBULIN / COMPLEMENT"/>
    <property type="match status" value="1"/>
</dbReference>
<name>A0A9Q1FA04_SYNKA</name>
<organism evidence="5 6">
    <name type="scientific">Synaphobranchus kaupii</name>
    <name type="common">Kaup's arrowtooth eel</name>
    <dbReference type="NCBI Taxonomy" id="118154"/>
    <lineage>
        <taxon>Eukaryota</taxon>
        <taxon>Metazoa</taxon>
        <taxon>Chordata</taxon>
        <taxon>Craniata</taxon>
        <taxon>Vertebrata</taxon>
        <taxon>Euteleostomi</taxon>
        <taxon>Actinopterygii</taxon>
        <taxon>Neopterygii</taxon>
        <taxon>Teleostei</taxon>
        <taxon>Anguilliformes</taxon>
        <taxon>Synaphobranchidae</taxon>
        <taxon>Synaphobranchus</taxon>
    </lineage>
</organism>
<dbReference type="SUPFAM" id="SSF81296">
    <property type="entry name" value="E set domains"/>
    <property type="match status" value="1"/>
</dbReference>
<dbReference type="Pfam" id="PF00207">
    <property type="entry name" value="A2M"/>
    <property type="match status" value="1"/>
</dbReference>
<keyword evidence="3" id="KW-0722">Serine protease inhibitor</keyword>
<dbReference type="InterPro" id="IPR047565">
    <property type="entry name" value="Alpha-macroglob_thiol-ester_cl"/>
</dbReference>
<comment type="similarity">
    <text evidence="1">Belongs to the protease inhibitor I39 (alpha-2-macroglobulin) family.</text>
</comment>
<dbReference type="Gene3D" id="2.60.40.10">
    <property type="entry name" value="Immunoglobulins"/>
    <property type="match status" value="1"/>
</dbReference>
<dbReference type="GO" id="GO:0007399">
    <property type="term" value="P:nervous system development"/>
    <property type="evidence" value="ECO:0007669"/>
    <property type="project" value="UniProtKB-ARBA"/>
</dbReference>
<dbReference type="InterPro" id="IPR050473">
    <property type="entry name" value="A2M/Complement_sys"/>
</dbReference>
<proteinExistence type="inferred from homology"/>
<dbReference type="SUPFAM" id="SSF48239">
    <property type="entry name" value="Terpenoid cyclases/Protein prenyltransferases"/>
    <property type="match status" value="1"/>
</dbReference>
<keyword evidence="6" id="KW-1185">Reference proteome</keyword>
<dbReference type="GO" id="GO:0004867">
    <property type="term" value="F:serine-type endopeptidase inhibitor activity"/>
    <property type="evidence" value="ECO:0007669"/>
    <property type="project" value="UniProtKB-KW"/>
</dbReference>
<dbReference type="Gene3D" id="2.20.130.20">
    <property type="match status" value="1"/>
</dbReference>
<evidence type="ECO:0000256" key="1">
    <source>
        <dbReference type="ARBA" id="ARBA00010952"/>
    </source>
</evidence>
<evidence type="ECO:0000313" key="5">
    <source>
        <dbReference type="EMBL" id="KAJ8354113.1"/>
    </source>
</evidence>
<gene>
    <name evidence="5" type="ORF">SKAU_G00216800</name>
</gene>
<dbReference type="EMBL" id="JAINUF010000007">
    <property type="protein sequence ID" value="KAJ8354113.1"/>
    <property type="molecule type" value="Genomic_DNA"/>
</dbReference>
<dbReference type="Gene3D" id="1.50.10.20">
    <property type="match status" value="1"/>
</dbReference>
<comment type="caution">
    <text evidence="5">The sequence shown here is derived from an EMBL/GenBank/DDBJ whole genome shotgun (WGS) entry which is preliminary data.</text>
</comment>
<dbReference type="AlphaFoldDB" id="A0A9Q1FA04"/>
<reference evidence="5" key="1">
    <citation type="journal article" date="2023" name="Science">
        <title>Genome structures resolve the early diversification of teleost fishes.</title>
        <authorList>
            <person name="Parey E."/>
            <person name="Louis A."/>
            <person name="Montfort J."/>
            <person name="Bouchez O."/>
            <person name="Roques C."/>
            <person name="Iampietro C."/>
            <person name="Lluch J."/>
            <person name="Castinel A."/>
            <person name="Donnadieu C."/>
            <person name="Desvignes T."/>
            <person name="Floi Bucao C."/>
            <person name="Jouanno E."/>
            <person name="Wen M."/>
            <person name="Mejri S."/>
            <person name="Dirks R."/>
            <person name="Jansen H."/>
            <person name="Henkel C."/>
            <person name="Chen W.J."/>
            <person name="Zahm M."/>
            <person name="Cabau C."/>
            <person name="Klopp C."/>
            <person name="Thompson A.W."/>
            <person name="Robinson-Rechavi M."/>
            <person name="Braasch I."/>
            <person name="Lecointre G."/>
            <person name="Bobe J."/>
            <person name="Postlethwait J.H."/>
            <person name="Berthelot C."/>
            <person name="Roest Crollius H."/>
            <person name="Guiguen Y."/>
        </authorList>
    </citation>
    <scope>NUCLEOTIDE SEQUENCE</scope>
    <source>
        <strain evidence="5">WJC10195</strain>
    </source>
</reference>
<dbReference type="InterPro" id="IPR014756">
    <property type="entry name" value="Ig_E-set"/>
</dbReference>
<evidence type="ECO:0000259" key="4">
    <source>
        <dbReference type="SMART" id="SM01360"/>
    </source>
</evidence>
<protein>
    <recommendedName>
        <fullName evidence="4">Alpha-2-macroglobulin domain-containing protein</fullName>
    </recommendedName>
</protein>
<dbReference type="OrthoDB" id="9998011at2759"/>
<accession>A0A9Q1FA04</accession>
<evidence type="ECO:0000256" key="2">
    <source>
        <dbReference type="ARBA" id="ARBA00022690"/>
    </source>
</evidence>
<keyword evidence="2" id="KW-0646">Protease inhibitor</keyword>
<dbReference type="SMART" id="SM01360">
    <property type="entry name" value="A2M"/>
    <property type="match status" value="1"/>
</dbReference>
<evidence type="ECO:0000256" key="3">
    <source>
        <dbReference type="ARBA" id="ARBA00022900"/>
    </source>
</evidence>
<dbReference type="InterPro" id="IPR008930">
    <property type="entry name" value="Terpenoid_cyclase/PrenylTrfase"/>
</dbReference>
<dbReference type="InterPro" id="IPR013783">
    <property type="entry name" value="Ig-like_fold"/>
</dbReference>
<dbReference type="PANTHER" id="PTHR11412:SF160">
    <property type="entry name" value="ALPHA-2-MACROGLOBULIN-LIKE PROTEIN 1"/>
    <property type="match status" value="1"/>
</dbReference>
<dbReference type="Proteomes" id="UP001152622">
    <property type="component" value="Chromosome 7"/>
</dbReference>
<sequence length="286" mass="31583">MLALQPKSEDSGRITVEHTVPDTITKWAASGFCTSPAGFGLAANTSLTVFQPFFVSLTLPNSVIREEVFPLKARVFNYLSKCIMVHVSLRESAQFTGQPCEGCQYRRCLCGEESETFTWVLTATTLGRVNIRVSAEALSTEELCGNEVVTVPERGQIDTVVRTLLVKPEGIEQTISHNALLCPQEGAVEKAVTLELPEVFVEGSTKASLSVLGDLMGRAMKNLDSLLQIPFGSGEQNMIRFAPNIYILRYLEITEQLTPEIKRKAITYLKSGFQRELNYQHSDGSL</sequence>
<dbReference type="GO" id="GO:0005615">
    <property type="term" value="C:extracellular space"/>
    <property type="evidence" value="ECO:0007669"/>
    <property type="project" value="InterPro"/>
</dbReference>
<evidence type="ECO:0000313" key="6">
    <source>
        <dbReference type="Proteomes" id="UP001152622"/>
    </source>
</evidence>
<dbReference type="InterPro" id="IPR001599">
    <property type="entry name" value="Macroglobln_a2"/>
</dbReference>
<dbReference type="InterPro" id="IPR011626">
    <property type="entry name" value="Alpha-macroglobulin_TED"/>
</dbReference>
<dbReference type="SMART" id="SM01419">
    <property type="entry name" value="Thiol-ester_cl"/>
    <property type="match status" value="1"/>
</dbReference>
<dbReference type="Pfam" id="PF07678">
    <property type="entry name" value="TED_complement"/>
    <property type="match status" value="1"/>
</dbReference>
<feature type="domain" description="Alpha-2-macroglobulin" evidence="4">
    <location>
        <begin position="2"/>
        <end position="89"/>
    </location>
</feature>